<accession>A0A0L8H1M9</accession>
<dbReference type="AlphaFoldDB" id="A0A0L8H1M9"/>
<sequence length="110" mass="11881">MPNLASIIASLNRNKINKLKLCEYPSQGNPVYNKSNYKPHNDSGTGSSFPRIVPKSGNEISGTADKNKFVRAVNDIGNNLKGGRKKLCNCRDPFLCLLGGLCPQASCINA</sequence>
<feature type="region of interest" description="Disordered" evidence="1">
    <location>
        <begin position="33"/>
        <end position="61"/>
    </location>
</feature>
<organism evidence="2">
    <name type="scientific">Octopus bimaculoides</name>
    <name type="common">California two-spotted octopus</name>
    <dbReference type="NCBI Taxonomy" id="37653"/>
    <lineage>
        <taxon>Eukaryota</taxon>
        <taxon>Metazoa</taxon>
        <taxon>Spiralia</taxon>
        <taxon>Lophotrochozoa</taxon>
        <taxon>Mollusca</taxon>
        <taxon>Cephalopoda</taxon>
        <taxon>Coleoidea</taxon>
        <taxon>Octopodiformes</taxon>
        <taxon>Octopoda</taxon>
        <taxon>Incirrata</taxon>
        <taxon>Octopodidae</taxon>
        <taxon>Octopus</taxon>
    </lineage>
</organism>
<protein>
    <submittedName>
        <fullName evidence="2">Uncharacterized protein</fullName>
    </submittedName>
</protein>
<feature type="compositionally biased region" description="Polar residues" evidence="1">
    <location>
        <begin position="33"/>
        <end position="48"/>
    </location>
</feature>
<gene>
    <name evidence="2" type="ORF">OCBIM_22024263mg</name>
</gene>
<proteinExistence type="predicted"/>
<dbReference type="EMBL" id="KQ419558">
    <property type="protein sequence ID" value="KOF83171.1"/>
    <property type="molecule type" value="Genomic_DNA"/>
</dbReference>
<reference evidence="2" key="1">
    <citation type="submission" date="2015-07" db="EMBL/GenBank/DDBJ databases">
        <title>MeaNS - Measles Nucleotide Surveillance Program.</title>
        <authorList>
            <person name="Tran T."/>
            <person name="Druce J."/>
        </authorList>
    </citation>
    <scope>NUCLEOTIDE SEQUENCE</scope>
    <source>
        <strain evidence="2">UCB-OBI-ISO-001</strain>
        <tissue evidence="2">Gonad</tissue>
    </source>
</reference>
<evidence type="ECO:0000313" key="2">
    <source>
        <dbReference type="EMBL" id="KOF83171.1"/>
    </source>
</evidence>
<evidence type="ECO:0000256" key="1">
    <source>
        <dbReference type="SAM" id="MobiDB-lite"/>
    </source>
</evidence>
<name>A0A0L8H1M9_OCTBM</name>